<comment type="caution">
    <text evidence="1">The sequence shown here is derived from an EMBL/GenBank/DDBJ whole genome shotgun (WGS) entry which is preliminary data.</text>
</comment>
<accession>A0ABP7R092</accession>
<reference evidence="2" key="1">
    <citation type="journal article" date="2019" name="Int. J. Syst. Evol. Microbiol.">
        <title>The Global Catalogue of Microorganisms (GCM) 10K type strain sequencing project: providing services to taxonomists for standard genome sequencing and annotation.</title>
        <authorList>
            <consortium name="The Broad Institute Genomics Platform"/>
            <consortium name="The Broad Institute Genome Sequencing Center for Infectious Disease"/>
            <person name="Wu L."/>
            <person name="Ma J."/>
        </authorList>
    </citation>
    <scope>NUCLEOTIDE SEQUENCE [LARGE SCALE GENOMIC DNA]</scope>
    <source>
        <strain evidence="2">JCM 17217</strain>
    </source>
</reference>
<protein>
    <recommendedName>
        <fullName evidence="3">Beta-propeller repeat-containing protein</fullName>
    </recommendedName>
</protein>
<dbReference type="SUPFAM" id="SSF101898">
    <property type="entry name" value="NHL repeat"/>
    <property type="match status" value="1"/>
</dbReference>
<dbReference type="Proteomes" id="UP001501556">
    <property type="component" value="Unassembled WGS sequence"/>
</dbReference>
<dbReference type="InterPro" id="IPR010620">
    <property type="entry name" value="SBBP_repeat"/>
</dbReference>
<dbReference type="Pfam" id="PF06739">
    <property type="entry name" value="SBBP"/>
    <property type="match status" value="1"/>
</dbReference>
<dbReference type="EMBL" id="BAABDI010000040">
    <property type="protein sequence ID" value="GAA3990529.1"/>
    <property type="molecule type" value="Genomic_DNA"/>
</dbReference>
<evidence type="ECO:0000313" key="2">
    <source>
        <dbReference type="Proteomes" id="UP001501556"/>
    </source>
</evidence>
<dbReference type="RefSeq" id="WP_345127124.1">
    <property type="nucleotide sequence ID" value="NZ_BAABDI010000040.1"/>
</dbReference>
<evidence type="ECO:0008006" key="3">
    <source>
        <dbReference type="Google" id="ProtNLM"/>
    </source>
</evidence>
<dbReference type="Gene3D" id="2.80.10.50">
    <property type="match status" value="1"/>
</dbReference>
<dbReference type="PANTHER" id="PTHR35580">
    <property type="entry name" value="CELL SURFACE GLYCOPROTEIN (S-LAYER PROTEIN)-LIKE PROTEIN"/>
    <property type="match status" value="1"/>
</dbReference>
<name>A0ABP7R092_9BACT</name>
<proteinExistence type="predicted"/>
<gene>
    <name evidence="1" type="ORF">GCM10022407_38790</name>
</gene>
<evidence type="ECO:0000313" key="1">
    <source>
        <dbReference type="EMBL" id="GAA3990529.1"/>
    </source>
</evidence>
<sequence length="485" mass="49500">MNLYFTSPTPLITNRERDAIGAKPVKAWGFSLLKAAGLAVLLSCLLVARPSQAQSPKWQWAAQSTGSGIGQLKSLAVDAEGNSYQVGFFTQDIQFGNTTLVSQGRSDIFVAKLSAVGTWDWAVAVGGAGSDNAAGVVIDATGSIIISGSFSDQVQLGAVTLTSQGSMDVFVARISPQGTWQWATAAGGSGLDRACALATSANGDIVVGGQFAETAAFGTSQLVSHGGQDAFVARLTPTGAWQWAIGVGSPENDETSALATSAAGDIYATGYFSNSARFGASVLTGRGMDDAFVGKLSSGGQWQWATAATGTNTAYGKGITVDPAGGVFVTGSFWGNAQFGATRLTSNSSDDGFVARLNDAGQWQWVTVLASDYLENIVGIALDKMGKLYVAGTFSSTIHGGAFQLTSRGHQDVFVGCLNRQGSWLGLTAGGGAATDETQALALAPGGEVFVGGDFSSAATFGATQLQSGTPAAQVCVGRASVPQP</sequence>
<organism evidence="1 2">
    <name type="scientific">Hymenobacter antarcticus</name>
    <dbReference type="NCBI Taxonomy" id="486270"/>
    <lineage>
        <taxon>Bacteria</taxon>
        <taxon>Pseudomonadati</taxon>
        <taxon>Bacteroidota</taxon>
        <taxon>Cytophagia</taxon>
        <taxon>Cytophagales</taxon>
        <taxon>Hymenobacteraceae</taxon>
        <taxon>Hymenobacter</taxon>
    </lineage>
</organism>
<dbReference type="PANTHER" id="PTHR35580:SF1">
    <property type="entry name" value="PHYTASE-LIKE DOMAIN-CONTAINING PROTEIN"/>
    <property type="match status" value="1"/>
</dbReference>
<keyword evidence="2" id="KW-1185">Reference proteome</keyword>
<dbReference type="InterPro" id="IPR052918">
    <property type="entry name" value="Motility_Chemotaxis_Reg"/>
</dbReference>